<name>A0ABS8SJL0_DATST</name>
<dbReference type="EMBL" id="JACEIK010000555">
    <property type="protein sequence ID" value="MCD7459000.1"/>
    <property type="molecule type" value="Genomic_DNA"/>
</dbReference>
<keyword evidence="2" id="KW-1185">Reference proteome</keyword>
<comment type="caution">
    <text evidence="1">The sequence shown here is derived from an EMBL/GenBank/DDBJ whole genome shotgun (WGS) entry which is preliminary data.</text>
</comment>
<proteinExistence type="predicted"/>
<evidence type="ECO:0000313" key="2">
    <source>
        <dbReference type="Proteomes" id="UP000823775"/>
    </source>
</evidence>
<sequence length="207" mass="24024">MASENNDSLIAWENHSPSILSSDEDQGDHMMLCVRDCMRICMNLDNVTSKECEGACRNGCEPLLARKEIESPNNFNATDFVITDMDKANDFAYTEAKDINSYSNKEWGNVCTCREGSMTRNRIREASKEMDSFQETDINMETNRRRLMIAARKRIETSQAIIKIIEWREGLDRHFDWVFFTELSFYMTDVARVVRDDPRFNGVSIQK</sequence>
<protein>
    <submittedName>
        <fullName evidence="1">Uncharacterized protein</fullName>
    </submittedName>
</protein>
<gene>
    <name evidence="1" type="ORF">HAX54_039796</name>
</gene>
<accession>A0ABS8SJL0</accession>
<evidence type="ECO:0000313" key="1">
    <source>
        <dbReference type="EMBL" id="MCD7459000.1"/>
    </source>
</evidence>
<reference evidence="1 2" key="1">
    <citation type="journal article" date="2021" name="BMC Genomics">
        <title>Datura genome reveals duplications of psychoactive alkaloid biosynthetic genes and high mutation rate following tissue culture.</title>
        <authorList>
            <person name="Rajewski A."/>
            <person name="Carter-House D."/>
            <person name="Stajich J."/>
            <person name="Litt A."/>
        </authorList>
    </citation>
    <scope>NUCLEOTIDE SEQUENCE [LARGE SCALE GENOMIC DNA]</scope>
    <source>
        <strain evidence="1">AR-01</strain>
    </source>
</reference>
<organism evidence="1 2">
    <name type="scientific">Datura stramonium</name>
    <name type="common">Jimsonweed</name>
    <name type="synonym">Common thornapple</name>
    <dbReference type="NCBI Taxonomy" id="4076"/>
    <lineage>
        <taxon>Eukaryota</taxon>
        <taxon>Viridiplantae</taxon>
        <taxon>Streptophyta</taxon>
        <taxon>Embryophyta</taxon>
        <taxon>Tracheophyta</taxon>
        <taxon>Spermatophyta</taxon>
        <taxon>Magnoliopsida</taxon>
        <taxon>eudicotyledons</taxon>
        <taxon>Gunneridae</taxon>
        <taxon>Pentapetalae</taxon>
        <taxon>asterids</taxon>
        <taxon>lamiids</taxon>
        <taxon>Solanales</taxon>
        <taxon>Solanaceae</taxon>
        <taxon>Solanoideae</taxon>
        <taxon>Datureae</taxon>
        <taxon>Datura</taxon>
    </lineage>
</organism>
<dbReference type="Proteomes" id="UP000823775">
    <property type="component" value="Unassembled WGS sequence"/>
</dbReference>